<dbReference type="AlphaFoldDB" id="A0AAN7H302"/>
<evidence type="ECO:0000313" key="2">
    <source>
        <dbReference type="EMBL" id="KAK4227660.1"/>
    </source>
</evidence>
<sequence>MGLLLPFLLRWVGLSCSLCARDNLETSPSSLTRFGSIFEDNWHHSFSHNHINSWSVPRIFLTTVNHNVQSLKPYIAKVNNNVNIVNTNLEAIRDHTVKTVEVSIHAVGQLILAGNNKMAVLDNNLYTVESKIGTFNTGFDTFNSKFGTFKANMAFSFTNLHASLRNDFKVMILGFDGLNKNTELLFQRLEAKVEKRLQALEAKVANRLQTVEENINKMFQSLENRLQRWELEETFSRRMRHK</sequence>
<dbReference type="EMBL" id="MU865329">
    <property type="protein sequence ID" value="KAK4227660.1"/>
    <property type="molecule type" value="Genomic_DNA"/>
</dbReference>
<gene>
    <name evidence="2" type="ORF">QBC38DRAFT_443614</name>
</gene>
<accession>A0AAN7H302</accession>
<feature type="chain" id="PRO_5042824366" evidence="1">
    <location>
        <begin position="18"/>
        <end position="242"/>
    </location>
</feature>
<reference evidence="2" key="1">
    <citation type="journal article" date="2023" name="Mol. Phylogenet. Evol.">
        <title>Genome-scale phylogeny and comparative genomics of the fungal order Sordariales.</title>
        <authorList>
            <person name="Hensen N."/>
            <person name="Bonometti L."/>
            <person name="Westerberg I."/>
            <person name="Brannstrom I.O."/>
            <person name="Guillou S."/>
            <person name="Cros-Aarteil S."/>
            <person name="Calhoun S."/>
            <person name="Haridas S."/>
            <person name="Kuo A."/>
            <person name="Mondo S."/>
            <person name="Pangilinan J."/>
            <person name="Riley R."/>
            <person name="LaButti K."/>
            <person name="Andreopoulos B."/>
            <person name="Lipzen A."/>
            <person name="Chen C."/>
            <person name="Yan M."/>
            <person name="Daum C."/>
            <person name="Ng V."/>
            <person name="Clum A."/>
            <person name="Steindorff A."/>
            <person name="Ohm R.A."/>
            <person name="Martin F."/>
            <person name="Silar P."/>
            <person name="Natvig D.O."/>
            <person name="Lalanne C."/>
            <person name="Gautier V."/>
            <person name="Ament-Velasquez S.L."/>
            <person name="Kruys A."/>
            <person name="Hutchinson M.I."/>
            <person name="Powell A.J."/>
            <person name="Barry K."/>
            <person name="Miller A.N."/>
            <person name="Grigoriev I.V."/>
            <person name="Debuchy R."/>
            <person name="Gladieux P."/>
            <person name="Hiltunen Thoren M."/>
            <person name="Johannesson H."/>
        </authorList>
    </citation>
    <scope>NUCLEOTIDE SEQUENCE</scope>
    <source>
        <strain evidence="2">CBS 990.96</strain>
    </source>
</reference>
<keyword evidence="1" id="KW-0732">Signal</keyword>
<keyword evidence="3" id="KW-1185">Reference proteome</keyword>
<reference evidence="2" key="2">
    <citation type="submission" date="2023-05" db="EMBL/GenBank/DDBJ databases">
        <authorList>
            <consortium name="Lawrence Berkeley National Laboratory"/>
            <person name="Steindorff A."/>
            <person name="Hensen N."/>
            <person name="Bonometti L."/>
            <person name="Westerberg I."/>
            <person name="Brannstrom I.O."/>
            <person name="Guillou S."/>
            <person name="Cros-Aarteil S."/>
            <person name="Calhoun S."/>
            <person name="Haridas S."/>
            <person name="Kuo A."/>
            <person name="Mondo S."/>
            <person name="Pangilinan J."/>
            <person name="Riley R."/>
            <person name="Labutti K."/>
            <person name="Andreopoulos B."/>
            <person name="Lipzen A."/>
            <person name="Chen C."/>
            <person name="Yanf M."/>
            <person name="Daum C."/>
            <person name="Ng V."/>
            <person name="Clum A."/>
            <person name="Ohm R."/>
            <person name="Martin F."/>
            <person name="Silar P."/>
            <person name="Natvig D."/>
            <person name="Lalanne C."/>
            <person name="Gautier V."/>
            <person name="Ament-Velasquez S.L."/>
            <person name="Kruys A."/>
            <person name="Hutchinson M.I."/>
            <person name="Powell A.J."/>
            <person name="Barry K."/>
            <person name="Miller A.N."/>
            <person name="Grigoriev I.V."/>
            <person name="Debuchy R."/>
            <person name="Gladieux P."/>
            <person name="Thoren M.H."/>
            <person name="Johannesson H."/>
        </authorList>
    </citation>
    <scope>NUCLEOTIDE SEQUENCE</scope>
    <source>
        <strain evidence="2">CBS 990.96</strain>
    </source>
</reference>
<feature type="signal peptide" evidence="1">
    <location>
        <begin position="1"/>
        <end position="17"/>
    </location>
</feature>
<protein>
    <submittedName>
        <fullName evidence="2">Uncharacterized protein</fullName>
    </submittedName>
</protein>
<evidence type="ECO:0000313" key="3">
    <source>
        <dbReference type="Proteomes" id="UP001301958"/>
    </source>
</evidence>
<name>A0AAN7H302_9PEZI</name>
<comment type="caution">
    <text evidence="2">The sequence shown here is derived from an EMBL/GenBank/DDBJ whole genome shotgun (WGS) entry which is preliminary data.</text>
</comment>
<proteinExistence type="predicted"/>
<organism evidence="2 3">
    <name type="scientific">Podospora fimiseda</name>
    <dbReference type="NCBI Taxonomy" id="252190"/>
    <lineage>
        <taxon>Eukaryota</taxon>
        <taxon>Fungi</taxon>
        <taxon>Dikarya</taxon>
        <taxon>Ascomycota</taxon>
        <taxon>Pezizomycotina</taxon>
        <taxon>Sordariomycetes</taxon>
        <taxon>Sordariomycetidae</taxon>
        <taxon>Sordariales</taxon>
        <taxon>Podosporaceae</taxon>
        <taxon>Podospora</taxon>
    </lineage>
</organism>
<evidence type="ECO:0000256" key="1">
    <source>
        <dbReference type="SAM" id="SignalP"/>
    </source>
</evidence>
<dbReference type="Proteomes" id="UP001301958">
    <property type="component" value="Unassembled WGS sequence"/>
</dbReference>